<dbReference type="AlphaFoldDB" id="A0A645JA24"/>
<accession>A0A645JA24</accession>
<proteinExistence type="predicted"/>
<organism evidence="1">
    <name type="scientific">bioreactor metagenome</name>
    <dbReference type="NCBI Taxonomy" id="1076179"/>
    <lineage>
        <taxon>unclassified sequences</taxon>
        <taxon>metagenomes</taxon>
        <taxon>ecological metagenomes</taxon>
    </lineage>
</organism>
<sequence>MINKKEREWQLAKPIIDRLFKEGIISFDEWYFMILSLRKKLDLLTI</sequence>
<gene>
    <name evidence="1" type="ORF">SDC9_205018</name>
</gene>
<reference evidence="1" key="1">
    <citation type="submission" date="2019-08" db="EMBL/GenBank/DDBJ databases">
        <authorList>
            <person name="Kucharzyk K."/>
            <person name="Murdoch R.W."/>
            <person name="Higgins S."/>
            <person name="Loffler F."/>
        </authorList>
    </citation>
    <scope>NUCLEOTIDE SEQUENCE</scope>
</reference>
<name>A0A645JA24_9ZZZZ</name>
<dbReference type="EMBL" id="VSSQ01128735">
    <property type="protein sequence ID" value="MPN57324.1"/>
    <property type="molecule type" value="Genomic_DNA"/>
</dbReference>
<protein>
    <submittedName>
        <fullName evidence="1">Uncharacterized protein</fullName>
    </submittedName>
</protein>
<comment type="caution">
    <text evidence="1">The sequence shown here is derived from an EMBL/GenBank/DDBJ whole genome shotgun (WGS) entry which is preliminary data.</text>
</comment>
<evidence type="ECO:0000313" key="1">
    <source>
        <dbReference type="EMBL" id="MPN57324.1"/>
    </source>
</evidence>